<evidence type="ECO:0000313" key="3">
    <source>
        <dbReference type="Proteomes" id="UP000078237"/>
    </source>
</evidence>
<protein>
    <submittedName>
        <fullName evidence="2">Uncharacterized protein</fullName>
    </submittedName>
</protein>
<evidence type="ECO:0000313" key="2">
    <source>
        <dbReference type="EMBL" id="KXX81421.1"/>
    </source>
</evidence>
<gene>
    <name evidence="2" type="ORF">MMYC01_202672</name>
</gene>
<accession>A0A175WD47</accession>
<organism evidence="2 3">
    <name type="scientific">Madurella mycetomatis</name>
    <dbReference type="NCBI Taxonomy" id="100816"/>
    <lineage>
        <taxon>Eukaryota</taxon>
        <taxon>Fungi</taxon>
        <taxon>Dikarya</taxon>
        <taxon>Ascomycota</taxon>
        <taxon>Pezizomycotina</taxon>
        <taxon>Sordariomycetes</taxon>
        <taxon>Sordariomycetidae</taxon>
        <taxon>Sordariales</taxon>
        <taxon>Sordariales incertae sedis</taxon>
        <taxon>Madurella</taxon>
    </lineage>
</organism>
<reference evidence="2 3" key="1">
    <citation type="journal article" date="2016" name="Genome Announc.">
        <title>Genome Sequence of Madurella mycetomatis mm55, Isolated from a Human Mycetoma Case in Sudan.</title>
        <authorList>
            <person name="Smit S."/>
            <person name="Derks M.F."/>
            <person name="Bervoets S."/>
            <person name="Fahal A."/>
            <person name="van Leeuwen W."/>
            <person name="van Belkum A."/>
            <person name="van de Sande W.W."/>
        </authorList>
    </citation>
    <scope>NUCLEOTIDE SEQUENCE [LARGE SCALE GENOMIC DNA]</scope>
    <source>
        <strain evidence="3">mm55</strain>
    </source>
</reference>
<feature type="compositionally biased region" description="Polar residues" evidence="1">
    <location>
        <begin position="110"/>
        <end position="121"/>
    </location>
</feature>
<dbReference type="OrthoDB" id="4575511at2759"/>
<proteinExistence type="predicted"/>
<dbReference type="AlphaFoldDB" id="A0A175WD47"/>
<keyword evidence="3" id="KW-1185">Reference proteome</keyword>
<dbReference type="VEuPathDB" id="FungiDB:MMYC01_202672"/>
<comment type="caution">
    <text evidence="2">The sequence shown here is derived from an EMBL/GenBank/DDBJ whole genome shotgun (WGS) entry which is preliminary data.</text>
</comment>
<feature type="region of interest" description="Disordered" evidence="1">
    <location>
        <begin position="91"/>
        <end position="121"/>
    </location>
</feature>
<sequence>MCITTSTGNGASSAPITTNLGVGQCAGADAAGAEIHTHVPPRRLVPASIPAARDGADDSTANFELLFASAGDYDSACEDMQMMLLEFIADPQGAGRGGSSGHVREEFVRAQSSGEAQFSSV</sequence>
<dbReference type="Proteomes" id="UP000078237">
    <property type="component" value="Unassembled WGS sequence"/>
</dbReference>
<evidence type="ECO:0000256" key="1">
    <source>
        <dbReference type="SAM" id="MobiDB-lite"/>
    </source>
</evidence>
<dbReference type="EMBL" id="LCTW02000035">
    <property type="protein sequence ID" value="KXX81421.1"/>
    <property type="molecule type" value="Genomic_DNA"/>
</dbReference>
<name>A0A175WD47_9PEZI</name>